<keyword evidence="4 6" id="KW-1133">Transmembrane helix</keyword>
<dbReference type="InterPro" id="IPR001279">
    <property type="entry name" value="Metallo-B-lactamas"/>
</dbReference>
<feature type="transmembrane region" description="Helical" evidence="6">
    <location>
        <begin position="452"/>
        <end position="469"/>
    </location>
</feature>
<gene>
    <name evidence="8" type="ORF">ACFOUV_02740</name>
</gene>
<evidence type="ECO:0000256" key="6">
    <source>
        <dbReference type="SAM" id="Phobius"/>
    </source>
</evidence>
<proteinExistence type="predicted"/>
<feature type="transmembrane region" description="Helical" evidence="6">
    <location>
        <begin position="307"/>
        <end position="323"/>
    </location>
</feature>
<dbReference type="Pfam" id="PF00753">
    <property type="entry name" value="Lactamase_B"/>
    <property type="match status" value="1"/>
</dbReference>
<feature type="transmembrane region" description="Helical" evidence="6">
    <location>
        <begin position="387"/>
        <end position="409"/>
    </location>
</feature>
<dbReference type="Proteomes" id="UP001595772">
    <property type="component" value="Unassembled WGS sequence"/>
</dbReference>
<dbReference type="EMBL" id="JBHSAO010000001">
    <property type="protein sequence ID" value="MFC4022733.1"/>
    <property type="molecule type" value="Genomic_DNA"/>
</dbReference>
<feature type="transmembrane region" description="Helical" evidence="6">
    <location>
        <begin position="46"/>
        <end position="65"/>
    </location>
</feature>
<keyword evidence="2" id="KW-1003">Cell membrane</keyword>
<dbReference type="SMART" id="SM00849">
    <property type="entry name" value="Lactamase_B"/>
    <property type="match status" value="1"/>
</dbReference>
<dbReference type="InterPro" id="IPR036866">
    <property type="entry name" value="RibonucZ/Hydroxyglut_hydro"/>
</dbReference>
<dbReference type="Gene3D" id="3.60.15.10">
    <property type="entry name" value="Ribonuclease Z/Hydroxyacylglutathione hydrolase-like"/>
    <property type="match status" value="1"/>
</dbReference>
<evidence type="ECO:0000313" key="8">
    <source>
        <dbReference type="EMBL" id="MFC4022733.1"/>
    </source>
</evidence>
<comment type="subcellular location">
    <subcellularLocation>
        <location evidence="1">Cell membrane</location>
        <topology evidence="1">Multi-pass membrane protein</topology>
    </subcellularLocation>
</comment>
<evidence type="ECO:0000259" key="7">
    <source>
        <dbReference type="SMART" id="SM00849"/>
    </source>
</evidence>
<evidence type="ECO:0000256" key="4">
    <source>
        <dbReference type="ARBA" id="ARBA00022989"/>
    </source>
</evidence>
<dbReference type="PANTHER" id="PTHR30619">
    <property type="entry name" value="DNA INTERNALIZATION/COMPETENCE PROTEIN COMEC/REC2"/>
    <property type="match status" value="1"/>
</dbReference>
<protein>
    <submittedName>
        <fullName evidence="8">DNA internalization-related competence protein ComEC/Rec2</fullName>
    </submittedName>
</protein>
<evidence type="ECO:0000256" key="2">
    <source>
        <dbReference type="ARBA" id="ARBA00022475"/>
    </source>
</evidence>
<dbReference type="RefSeq" id="WP_379495232.1">
    <property type="nucleotide sequence ID" value="NZ_JBHSAO010000001.1"/>
</dbReference>
<organism evidence="8 9">
    <name type="scientific">Oceanobacillus longus</name>
    <dbReference type="NCBI Taxonomy" id="930120"/>
    <lineage>
        <taxon>Bacteria</taxon>
        <taxon>Bacillati</taxon>
        <taxon>Bacillota</taxon>
        <taxon>Bacilli</taxon>
        <taxon>Bacillales</taxon>
        <taxon>Bacillaceae</taxon>
        <taxon>Oceanobacillus</taxon>
    </lineage>
</organism>
<comment type="caution">
    <text evidence="8">The sequence shown here is derived from an EMBL/GenBank/DDBJ whole genome shotgun (WGS) entry which is preliminary data.</text>
</comment>
<evidence type="ECO:0000256" key="5">
    <source>
        <dbReference type="ARBA" id="ARBA00023136"/>
    </source>
</evidence>
<dbReference type="InterPro" id="IPR025405">
    <property type="entry name" value="DUF4131"/>
</dbReference>
<evidence type="ECO:0000313" key="9">
    <source>
        <dbReference type="Proteomes" id="UP001595772"/>
    </source>
</evidence>
<dbReference type="Pfam" id="PF03772">
    <property type="entry name" value="Competence"/>
    <property type="match status" value="1"/>
</dbReference>
<dbReference type="SUPFAM" id="SSF56281">
    <property type="entry name" value="Metallo-hydrolase/oxidoreductase"/>
    <property type="match status" value="1"/>
</dbReference>
<feature type="transmembrane region" description="Helical" evidence="6">
    <location>
        <begin position="276"/>
        <end position="300"/>
    </location>
</feature>
<keyword evidence="3 6" id="KW-0812">Transmembrane</keyword>
<keyword evidence="9" id="KW-1185">Reference proteome</keyword>
<dbReference type="InterPro" id="IPR004797">
    <property type="entry name" value="Competence_ComEC/Rec2"/>
</dbReference>
<dbReference type="NCBIfam" id="TIGR00361">
    <property type="entry name" value="ComEC_Rec2"/>
    <property type="match status" value="1"/>
</dbReference>
<evidence type="ECO:0000256" key="3">
    <source>
        <dbReference type="ARBA" id="ARBA00022692"/>
    </source>
</evidence>
<dbReference type="InterPro" id="IPR052159">
    <property type="entry name" value="Competence_DNA_uptake"/>
</dbReference>
<dbReference type="Pfam" id="PF13567">
    <property type="entry name" value="DUF4131"/>
    <property type="match status" value="1"/>
</dbReference>
<dbReference type="PANTHER" id="PTHR30619:SF1">
    <property type="entry name" value="RECOMBINATION PROTEIN 2"/>
    <property type="match status" value="1"/>
</dbReference>
<keyword evidence="5 6" id="KW-0472">Membrane</keyword>
<sequence>MKGYWHIAALAAGAAIIKIYFNNDWIILVFLLWIFYLYFYERLRKWPIIVSLTAFIFFSFYIPSIESHETIDYKFPVEETLYNGKISGPVTKTEERLEFVVKENNTESNILVLYFPDKNIDKSMVNHLNHGAECTLKGTAELPAQSKNPGQFDYRHYLLTKGITHQVVLQSLDEISCQGSSFIHRFYKVREHLLTLVDKRLTDFTASWLSAIVFGEDSNIDDETEEIFQRWSLTHIIAISGSNIGLIIALSYFFLIKLNVMTKENAQWLMVFLMPVYALLAGGEPSVWRATVMVVIFILLNKYKLKFSYTDVLSIVFLVLILFDNYIVYHVGFQLSFIVTFAILLSKQWISEVRSPFWQVLQISFVSQMVIIPIQLAYFSIFQPLSIIINLIIIPYFTVFAIPCMYILLPLTFLPSVLLRPLDMTFTFIHKLVISFIEYIDGNFSFPLLMDAFPLIATVLYFVLFFTFMNDLQRKRLKKSFLSGILFCFLIVAIAAKPYFSPLGVITMLDIGQGDAFLIELPFRKGVVMIDAGAKFSFDDMEETESVYKQILKPYFYSRGISELDALILTHEDIDHIGSARYLMKDMKVEKLMVSNYFDEETLNEITKRSSLTEIVQVEQNDTLLLGGQEFHFLAPSHNRLSNNENSLVLYTQLGGKYWLFTGDIGKNEEKQIVETYSNLSVDVLKVAHHGSNTSTDKSFLQATNPQFALISVGENNSYGHPAVEVVQSLMEEEIEILRTDKNGAVQYIYNGQGGTFYTYLP</sequence>
<dbReference type="InterPro" id="IPR035681">
    <property type="entry name" value="ComA-like_MBL"/>
</dbReference>
<name>A0ABV8GT26_9BACI</name>
<dbReference type="NCBIfam" id="TIGR00360">
    <property type="entry name" value="ComEC_N-term"/>
    <property type="match status" value="1"/>
</dbReference>
<dbReference type="CDD" id="cd07731">
    <property type="entry name" value="ComA-like_MBL-fold"/>
    <property type="match status" value="1"/>
</dbReference>
<feature type="transmembrane region" description="Helical" evidence="6">
    <location>
        <begin position="21"/>
        <end position="40"/>
    </location>
</feature>
<dbReference type="InterPro" id="IPR004477">
    <property type="entry name" value="ComEC_N"/>
</dbReference>
<feature type="transmembrane region" description="Helical" evidence="6">
    <location>
        <begin position="357"/>
        <end position="381"/>
    </location>
</feature>
<feature type="transmembrane region" description="Helical" evidence="6">
    <location>
        <begin position="236"/>
        <end position="256"/>
    </location>
</feature>
<accession>A0ABV8GT26</accession>
<reference evidence="9" key="1">
    <citation type="journal article" date="2019" name="Int. J. Syst. Evol. Microbiol.">
        <title>The Global Catalogue of Microorganisms (GCM) 10K type strain sequencing project: providing services to taxonomists for standard genome sequencing and annotation.</title>
        <authorList>
            <consortium name="The Broad Institute Genomics Platform"/>
            <consortium name="The Broad Institute Genome Sequencing Center for Infectious Disease"/>
            <person name="Wu L."/>
            <person name="Ma J."/>
        </authorList>
    </citation>
    <scope>NUCLEOTIDE SEQUENCE [LARGE SCALE GENOMIC DNA]</scope>
    <source>
        <strain evidence="9">IBRC-M 10703</strain>
    </source>
</reference>
<evidence type="ECO:0000256" key="1">
    <source>
        <dbReference type="ARBA" id="ARBA00004651"/>
    </source>
</evidence>
<feature type="domain" description="Metallo-beta-lactamase" evidence="7">
    <location>
        <begin position="513"/>
        <end position="715"/>
    </location>
</feature>
<feature type="transmembrane region" description="Helical" evidence="6">
    <location>
        <begin position="481"/>
        <end position="500"/>
    </location>
</feature>